<dbReference type="PANTHER" id="PTHR24320">
    <property type="entry name" value="RETINOL DEHYDROGENASE"/>
    <property type="match status" value="1"/>
</dbReference>
<dbReference type="GO" id="GO:0016491">
    <property type="term" value="F:oxidoreductase activity"/>
    <property type="evidence" value="ECO:0007669"/>
    <property type="project" value="UniProtKB-KW"/>
</dbReference>
<dbReference type="InterPro" id="IPR036291">
    <property type="entry name" value="NAD(P)-bd_dom_sf"/>
</dbReference>
<accession>A0A0D1ZY40</accession>
<evidence type="ECO:0000256" key="1">
    <source>
        <dbReference type="ARBA" id="ARBA00006484"/>
    </source>
</evidence>
<dbReference type="EMBL" id="KN847523">
    <property type="protein sequence ID" value="KIV91808.1"/>
    <property type="molecule type" value="Genomic_DNA"/>
</dbReference>
<organism evidence="4 5">
    <name type="scientific">Exophiala mesophila</name>
    <name type="common">Black yeast-like fungus</name>
    <dbReference type="NCBI Taxonomy" id="212818"/>
    <lineage>
        <taxon>Eukaryota</taxon>
        <taxon>Fungi</taxon>
        <taxon>Dikarya</taxon>
        <taxon>Ascomycota</taxon>
        <taxon>Pezizomycotina</taxon>
        <taxon>Eurotiomycetes</taxon>
        <taxon>Chaetothyriomycetidae</taxon>
        <taxon>Chaetothyriales</taxon>
        <taxon>Herpotrichiellaceae</taxon>
        <taxon>Exophiala</taxon>
    </lineage>
</organism>
<dbReference type="PRINTS" id="PR00081">
    <property type="entry name" value="GDHRDH"/>
</dbReference>
<dbReference type="STRING" id="212818.A0A0D1ZY40"/>
<dbReference type="Proteomes" id="UP000054302">
    <property type="component" value="Unassembled WGS sequence"/>
</dbReference>
<keyword evidence="3" id="KW-0560">Oxidoreductase</keyword>
<reference evidence="4 5" key="1">
    <citation type="submission" date="2015-01" db="EMBL/GenBank/DDBJ databases">
        <title>The Genome Sequence of Exophiala mesophila CBS40295.</title>
        <authorList>
            <consortium name="The Broad Institute Genomics Platform"/>
            <person name="Cuomo C."/>
            <person name="de Hoog S."/>
            <person name="Gorbushina A."/>
            <person name="Stielow B."/>
            <person name="Teixiera M."/>
            <person name="Abouelleil A."/>
            <person name="Chapman S.B."/>
            <person name="Priest M."/>
            <person name="Young S.K."/>
            <person name="Wortman J."/>
            <person name="Nusbaum C."/>
            <person name="Birren B."/>
        </authorList>
    </citation>
    <scope>NUCLEOTIDE SEQUENCE [LARGE SCALE GENOMIC DNA]</scope>
    <source>
        <strain evidence="4 5">CBS 40295</strain>
    </source>
</reference>
<keyword evidence="2" id="KW-0521">NADP</keyword>
<dbReference type="HOGENOM" id="CLU_010194_44_6_1"/>
<name>A0A0D1ZY40_EXOME</name>
<evidence type="ECO:0000256" key="3">
    <source>
        <dbReference type="ARBA" id="ARBA00023002"/>
    </source>
</evidence>
<dbReference type="SUPFAM" id="SSF51735">
    <property type="entry name" value="NAD(P)-binding Rossmann-fold domains"/>
    <property type="match status" value="1"/>
</dbReference>
<dbReference type="OMA" id="FTWFRYA"/>
<comment type="similarity">
    <text evidence="1">Belongs to the short-chain dehydrogenases/reductases (SDR) family.</text>
</comment>
<dbReference type="GeneID" id="27324151"/>
<evidence type="ECO:0008006" key="6">
    <source>
        <dbReference type="Google" id="ProtNLM"/>
    </source>
</evidence>
<dbReference type="InterPro" id="IPR002347">
    <property type="entry name" value="SDR_fam"/>
</dbReference>
<dbReference type="Pfam" id="PF00106">
    <property type="entry name" value="adh_short"/>
    <property type="match status" value="1"/>
</dbReference>
<keyword evidence="5" id="KW-1185">Reference proteome</keyword>
<dbReference type="VEuPathDB" id="FungiDB:PV10_06306"/>
<dbReference type="PANTHER" id="PTHR24320:SF282">
    <property type="entry name" value="WW DOMAIN-CONTAINING OXIDOREDUCTASE"/>
    <property type="match status" value="1"/>
</dbReference>
<evidence type="ECO:0000313" key="4">
    <source>
        <dbReference type="EMBL" id="KIV91808.1"/>
    </source>
</evidence>
<dbReference type="RefSeq" id="XP_016223382.1">
    <property type="nucleotide sequence ID" value="XM_016371089.1"/>
</dbReference>
<dbReference type="OrthoDB" id="191139at2759"/>
<dbReference type="Gene3D" id="3.40.50.720">
    <property type="entry name" value="NAD(P)-binding Rossmann-like Domain"/>
    <property type="match status" value="1"/>
</dbReference>
<evidence type="ECO:0000313" key="5">
    <source>
        <dbReference type="Proteomes" id="UP000054302"/>
    </source>
</evidence>
<gene>
    <name evidence="4" type="ORF">PV10_06306</name>
</gene>
<sequence length="319" mass="35135">MTKTAKFSVSEIPRLDGYVIIVTGGNSGIGFETTTQLARRGARVYIAARSESRVQSAIKKLEAGPDKVDVRFLKLDLQDLQSIKTTVSDFLQKENRLDILLNNAGIMATPYELTKDGYEAQWQTCFLGHHALTLGLIPLLKSTAAQNPSVKDRVRIVNVSSDMAFHLGPKTINYADPNLSDLTGGLALVKRYSHCKQASIIAAKALNDRYQDQGITAYSLHPGVIRTNLQTAGASASWFGALTKFGMMITSPMSVHDGALTSLFCATSPQAAKNPGWFYSPIAKLDHRADKWLNNPEAMRKLWELANTQLKFNGFELNW</sequence>
<proteinExistence type="inferred from homology"/>
<evidence type="ECO:0000256" key="2">
    <source>
        <dbReference type="ARBA" id="ARBA00022857"/>
    </source>
</evidence>
<protein>
    <recommendedName>
        <fullName evidence="6">Oxidoreductase</fullName>
    </recommendedName>
</protein>
<dbReference type="AlphaFoldDB" id="A0A0D1ZY40"/>